<dbReference type="PANTHER" id="PTHR33371">
    <property type="entry name" value="INTERMEMBRANE PHOSPHOLIPID TRANSPORT SYSTEM BINDING PROTEIN MLAD-RELATED"/>
    <property type="match status" value="1"/>
</dbReference>
<dbReference type="RefSeq" id="WP_260994766.1">
    <property type="nucleotide sequence ID" value="NZ_JAODWD010000005.1"/>
</dbReference>
<dbReference type="InterPro" id="IPR005693">
    <property type="entry name" value="Mce"/>
</dbReference>
<comment type="caution">
    <text evidence="3">The sequence shown here is derived from an EMBL/GenBank/DDBJ whole genome shotgun (WGS) entry which is preliminary data.</text>
</comment>
<evidence type="ECO:0000256" key="1">
    <source>
        <dbReference type="SAM" id="MobiDB-lite"/>
    </source>
</evidence>
<feature type="region of interest" description="Disordered" evidence="1">
    <location>
        <begin position="379"/>
        <end position="444"/>
    </location>
</feature>
<name>A0ABT2MGN1_9MYCO</name>
<evidence type="ECO:0000313" key="3">
    <source>
        <dbReference type="EMBL" id="MCT7660684.1"/>
    </source>
</evidence>
<dbReference type="Pfam" id="PF02470">
    <property type="entry name" value="MlaD"/>
    <property type="match status" value="1"/>
</dbReference>
<dbReference type="NCBIfam" id="TIGR00996">
    <property type="entry name" value="Mtu_fam_mce"/>
    <property type="match status" value="1"/>
</dbReference>
<dbReference type="InterPro" id="IPR052336">
    <property type="entry name" value="MlaD_Phospholipid_Transporter"/>
</dbReference>
<dbReference type="PANTHER" id="PTHR33371:SF4">
    <property type="entry name" value="INTERMEMBRANE PHOSPHOLIPID TRANSPORT SYSTEM BINDING PROTEIN MLAD"/>
    <property type="match status" value="1"/>
</dbReference>
<protein>
    <submittedName>
        <fullName evidence="3">MCE family protein</fullName>
    </submittedName>
</protein>
<organism evidence="3 4">
    <name type="scientific">Mycobacterium deserti</name>
    <dbReference type="NCBI Taxonomy" id="2978347"/>
    <lineage>
        <taxon>Bacteria</taxon>
        <taxon>Bacillati</taxon>
        <taxon>Actinomycetota</taxon>
        <taxon>Actinomycetes</taxon>
        <taxon>Mycobacteriales</taxon>
        <taxon>Mycobacteriaceae</taxon>
        <taxon>Mycobacterium</taxon>
    </lineage>
</organism>
<feature type="compositionally biased region" description="Low complexity" evidence="1">
    <location>
        <begin position="432"/>
        <end position="444"/>
    </location>
</feature>
<dbReference type="Proteomes" id="UP001206639">
    <property type="component" value="Unassembled WGS sequence"/>
</dbReference>
<evidence type="ECO:0000259" key="2">
    <source>
        <dbReference type="Pfam" id="PF02470"/>
    </source>
</evidence>
<sequence length="444" mass="46766">MTRRLRVGLATTLVAMLVAGLLIALGTDGPLNRTHVIAYFDNSKGIYVGDDVRILGIRVGEIDQIEPQGTRVKISFWYDAKYKVPAEAKAVILSPSLVPARAIQLTPAYTQGPVMTDQTVIPQGRTAVPMEYDDLRTQLEKLTESLQPTEPGGVSTAGALINTAADNLRGQGANMRQTITAMAQAFSAIGDHSSDVFSTVKNLSILVTALQGSADIMRQLNQRLASATGLLANDPGEVGNAVRDINAVVNDVAKFVADNREALGTTSDKFASISSAVVASLDDLEQTLHIAPNSIQNFVNLYQPAKGAIAGAMVMNMAANPIAFVCGAIQAASRLNAEQSAKLCVQYLAPIVKNRQYNFPPLGVNPFVGAMARPNEVTYSEDWMRPDHRPTPPGAGESPAGGLPPAHAPLAAEATPPMPLPAEAQQTNPADGLLGMMTPPGGGS</sequence>
<gene>
    <name evidence="3" type="ORF">N4S67_19965</name>
</gene>
<feature type="compositionally biased region" description="Low complexity" evidence="1">
    <location>
        <begin position="400"/>
        <end position="415"/>
    </location>
</feature>
<dbReference type="InterPro" id="IPR003399">
    <property type="entry name" value="Mce/MlaD"/>
</dbReference>
<dbReference type="EMBL" id="JAODWD010000005">
    <property type="protein sequence ID" value="MCT7660684.1"/>
    <property type="molecule type" value="Genomic_DNA"/>
</dbReference>
<accession>A0ABT2MGN1</accession>
<reference evidence="4" key="1">
    <citation type="submission" date="2023-07" db="EMBL/GenBank/DDBJ databases">
        <authorList>
            <person name="Deng Y."/>
            <person name="Zhang Y.-Q."/>
        </authorList>
    </citation>
    <scope>NUCLEOTIDE SEQUENCE [LARGE SCALE GENOMIC DNA]</scope>
    <source>
        <strain evidence="4">CPCC 205710</strain>
    </source>
</reference>
<feature type="domain" description="Mce/MlaD" evidence="2">
    <location>
        <begin position="34"/>
        <end position="107"/>
    </location>
</feature>
<proteinExistence type="predicted"/>
<evidence type="ECO:0000313" key="4">
    <source>
        <dbReference type="Proteomes" id="UP001206639"/>
    </source>
</evidence>
<keyword evidence="4" id="KW-1185">Reference proteome</keyword>